<organism evidence="2 3">
    <name type="scientific">Meganyctiphanes norvegica</name>
    <name type="common">Northern krill</name>
    <name type="synonym">Thysanopoda norvegica</name>
    <dbReference type="NCBI Taxonomy" id="48144"/>
    <lineage>
        <taxon>Eukaryota</taxon>
        <taxon>Metazoa</taxon>
        <taxon>Ecdysozoa</taxon>
        <taxon>Arthropoda</taxon>
        <taxon>Crustacea</taxon>
        <taxon>Multicrustacea</taxon>
        <taxon>Malacostraca</taxon>
        <taxon>Eumalacostraca</taxon>
        <taxon>Eucarida</taxon>
        <taxon>Euphausiacea</taxon>
        <taxon>Euphausiidae</taxon>
        <taxon>Meganyctiphanes</taxon>
    </lineage>
</organism>
<evidence type="ECO:0000313" key="2">
    <source>
        <dbReference type="EMBL" id="CAL4184926.1"/>
    </source>
</evidence>
<keyword evidence="1" id="KW-0812">Transmembrane</keyword>
<comment type="caution">
    <text evidence="2">The sequence shown here is derived from an EMBL/GenBank/DDBJ whole genome shotgun (WGS) entry which is preliminary data.</text>
</comment>
<feature type="transmembrane region" description="Helical" evidence="1">
    <location>
        <begin position="52"/>
        <end position="75"/>
    </location>
</feature>
<keyword evidence="3" id="KW-1185">Reference proteome</keyword>
<dbReference type="AlphaFoldDB" id="A0AAV2SG15"/>
<keyword evidence="1" id="KW-0472">Membrane</keyword>
<keyword evidence="1" id="KW-1133">Transmembrane helix</keyword>
<reference evidence="2 3" key="1">
    <citation type="submission" date="2024-05" db="EMBL/GenBank/DDBJ databases">
        <authorList>
            <person name="Wallberg A."/>
        </authorList>
    </citation>
    <scope>NUCLEOTIDE SEQUENCE [LARGE SCALE GENOMIC DNA]</scope>
</reference>
<sequence>MLLAEVTLVIELVDGILCMVLVEGILLLVLVESSLFFVLFDGIPLLVLVESSLFLVLVDSIPVLVLIESSLFLVLSEGTLAKIKYPLSFMLDFISLVSCELSSEELFMLVDIPPIIRVIRKSAIKKAKQ</sequence>
<feature type="transmembrane region" description="Helical" evidence="1">
    <location>
        <begin position="12"/>
        <end position="40"/>
    </location>
</feature>
<name>A0AAV2SG15_MEGNR</name>
<dbReference type="EMBL" id="CAXKWB010062145">
    <property type="protein sequence ID" value="CAL4184926.1"/>
    <property type="molecule type" value="Genomic_DNA"/>
</dbReference>
<evidence type="ECO:0008006" key="4">
    <source>
        <dbReference type="Google" id="ProtNLM"/>
    </source>
</evidence>
<accession>A0AAV2SG15</accession>
<evidence type="ECO:0000256" key="1">
    <source>
        <dbReference type="SAM" id="Phobius"/>
    </source>
</evidence>
<protein>
    <recommendedName>
        <fullName evidence="4">NADH dehydrogenase subunit 4L</fullName>
    </recommendedName>
</protein>
<gene>
    <name evidence="2" type="ORF">MNOR_LOCUS35895</name>
</gene>
<proteinExistence type="predicted"/>
<evidence type="ECO:0000313" key="3">
    <source>
        <dbReference type="Proteomes" id="UP001497623"/>
    </source>
</evidence>
<dbReference type="Proteomes" id="UP001497623">
    <property type="component" value="Unassembled WGS sequence"/>
</dbReference>